<dbReference type="KEGG" id="tet:TTHERM_000382229"/>
<name>W7XK10_TETTS</name>
<evidence type="ECO:0000313" key="2">
    <source>
        <dbReference type="EMBL" id="EWS74499.1"/>
    </source>
</evidence>
<dbReference type="GeneID" id="24438677"/>
<protein>
    <submittedName>
        <fullName evidence="2">T-complex protein 10 carboxy-terminus containing protein</fullName>
    </submittedName>
</protein>
<dbReference type="Proteomes" id="UP000009168">
    <property type="component" value="Unassembled WGS sequence"/>
</dbReference>
<feature type="compositionally biased region" description="Polar residues" evidence="1">
    <location>
        <begin position="74"/>
        <end position="86"/>
    </location>
</feature>
<sequence length="612" mass="70397">MKDSAQITNLPSSKPGTSQSNKRKISLQNQIVSSNLTSIDMLENDIIQLQQQKKNQWEDNVTKPPSALAKKRNNYQYTTQTSNQGQGDPYNPAINQQGQVSRKGSRPASQGTTKATQFIKKQSDDLDAPLEDFGLEQKYQITVKNSKRSTGMSFYQNDSPRGLSSTKTKLLENVAKQNVVDYPNKIEGPTPKIWHPKMEEYQNKGEEWNQNIEFNKQDEMIKQLEKQKQFREKTRQTFLENFKRNLNADIKQKQNTSFQIQLSGLNTVKDECQIKTQYKNEQINGQTGQSTITKENNQQISNLNATLGSMQRYPRLNSAISRCGNTIQALQQDSNNQQNETRRKRVMSQQEYGIHYDYNLRAIGTKGMFVLEDQNKNSNAQQIQGNNAYYVDSNETKSEQICKVGSLLRSIQSAKEATRNNENMNGGEVININLTNQKLIDSVNNGDYNGSNKLVASQNQFPYRVNKVRPQTSSNPIEFINSKIQQQSRNSPKRENFIFEFKNQKPIPYNSETDRKNQSSLCKSLQHTTKCNQQVLNITDQNVIDELDRFDEKMEENQKMKKIMSRMYHQNKGFCGITKKENEMLNTVEGFRKVRAKKSLPSYPFCLSFDPF</sequence>
<feature type="region of interest" description="Disordered" evidence="1">
    <location>
        <begin position="1"/>
        <end position="25"/>
    </location>
</feature>
<dbReference type="RefSeq" id="XP_012652984.1">
    <property type="nucleotide sequence ID" value="XM_012797530.1"/>
</dbReference>
<gene>
    <name evidence="2" type="ORF">TTHERM_000382229</name>
</gene>
<evidence type="ECO:0000313" key="3">
    <source>
        <dbReference type="Proteomes" id="UP000009168"/>
    </source>
</evidence>
<reference evidence="3" key="1">
    <citation type="journal article" date="2006" name="PLoS Biol.">
        <title>Macronuclear genome sequence of the ciliate Tetrahymena thermophila, a model eukaryote.</title>
        <authorList>
            <person name="Eisen J.A."/>
            <person name="Coyne R.S."/>
            <person name="Wu M."/>
            <person name="Wu D."/>
            <person name="Thiagarajan M."/>
            <person name="Wortman J.R."/>
            <person name="Badger J.H."/>
            <person name="Ren Q."/>
            <person name="Amedeo P."/>
            <person name="Jones K.M."/>
            <person name="Tallon L.J."/>
            <person name="Delcher A.L."/>
            <person name="Salzberg S.L."/>
            <person name="Silva J.C."/>
            <person name="Haas B.J."/>
            <person name="Majoros W.H."/>
            <person name="Farzad M."/>
            <person name="Carlton J.M."/>
            <person name="Smith R.K. Jr."/>
            <person name="Garg J."/>
            <person name="Pearlman R.E."/>
            <person name="Karrer K.M."/>
            <person name="Sun L."/>
            <person name="Manning G."/>
            <person name="Elde N.C."/>
            <person name="Turkewitz A.P."/>
            <person name="Asai D.J."/>
            <person name="Wilkes D.E."/>
            <person name="Wang Y."/>
            <person name="Cai H."/>
            <person name="Collins K."/>
            <person name="Stewart B.A."/>
            <person name="Lee S.R."/>
            <person name="Wilamowska K."/>
            <person name="Weinberg Z."/>
            <person name="Ruzzo W.L."/>
            <person name="Wloga D."/>
            <person name="Gaertig J."/>
            <person name="Frankel J."/>
            <person name="Tsao C.-C."/>
            <person name="Gorovsky M.A."/>
            <person name="Keeling P.J."/>
            <person name="Waller R.F."/>
            <person name="Patron N.J."/>
            <person name="Cherry J.M."/>
            <person name="Stover N.A."/>
            <person name="Krieger C.J."/>
            <person name="del Toro C."/>
            <person name="Ryder H.F."/>
            <person name="Williamson S.C."/>
            <person name="Barbeau R.A."/>
            <person name="Hamilton E.P."/>
            <person name="Orias E."/>
        </authorList>
    </citation>
    <scope>NUCLEOTIDE SEQUENCE [LARGE SCALE GENOMIC DNA]</scope>
    <source>
        <strain evidence="3">SB210</strain>
    </source>
</reference>
<proteinExistence type="predicted"/>
<feature type="region of interest" description="Disordered" evidence="1">
    <location>
        <begin position="52"/>
        <end position="120"/>
    </location>
</feature>
<dbReference type="EMBL" id="GG662706">
    <property type="protein sequence ID" value="EWS74499.1"/>
    <property type="molecule type" value="Genomic_DNA"/>
</dbReference>
<dbReference type="AlphaFoldDB" id="W7XK10"/>
<keyword evidence="3" id="KW-1185">Reference proteome</keyword>
<organism evidence="2 3">
    <name type="scientific">Tetrahymena thermophila (strain SB210)</name>
    <dbReference type="NCBI Taxonomy" id="312017"/>
    <lineage>
        <taxon>Eukaryota</taxon>
        <taxon>Sar</taxon>
        <taxon>Alveolata</taxon>
        <taxon>Ciliophora</taxon>
        <taxon>Intramacronucleata</taxon>
        <taxon>Oligohymenophorea</taxon>
        <taxon>Hymenostomatida</taxon>
        <taxon>Tetrahymenina</taxon>
        <taxon>Tetrahymenidae</taxon>
        <taxon>Tetrahymena</taxon>
    </lineage>
</organism>
<evidence type="ECO:0000256" key="1">
    <source>
        <dbReference type="SAM" id="MobiDB-lite"/>
    </source>
</evidence>
<dbReference type="InParanoid" id="W7XK10"/>
<accession>W7XK10</accession>
<feature type="compositionally biased region" description="Polar residues" evidence="1">
    <location>
        <begin position="93"/>
        <end position="120"/>
    </location>
</feature>